<dbReference type="Proteomes" id="UP001156666">
    <property type="component" value="Unassembled WGS sequence"/>
</dbReference>
<accession>A0AA37WG90</accession>
<proteinExistence type="predicted"/>
<dbReference type="EMBL" id="BSOH01000015">
    <property type="protein sequence ID" value="GLR18179.1"/>
    <property type="molecule type" value="Genomic_DNA"/>
</dbReference>
<name>A0AA37WG90_9BACT</name>
<reference evidence="1" key="2">
    <citation type="submission" date="2023-01" db="EMBL/GenBank/DDBJ databases">
        <title>Draft genome sequence of Portibacter lacus strain NBRC 108769.</title>
        <authorList>
            <person name="Sun Q."/>
            <person name="Mori K."/>
        </authorList>
    </citation>
    <scope>NUCLEOTIDE SEQUENCE</scope>
    <source>
        <strain evidence="1">NBRC 108769</strain>
    </source>
</reference>
<keyword evidence="2" id="KW-1185">Reference proteome</keyword>
<sequence length="351" mass="38780">MKITGKADLIYDGKSIQIESTNTLIGRYVGSELLSGLDNTFLGVEAGKKVASGSRNTFLGAYAGENALGNNNVFIGYSAGINEIGDDKLYISNTASSSPLIFGDFRAGMVRINDYLNVTKDLTVDRSALIKSNLSVEGSHSAYSMTINSPLPSLTFYTQQNQYTHRFYSHPSLDIFYLEDDENTNVLEIKNGELRLPEYGGTGTSNLSVDNNGKLIKTSSDQLIFNRYEFAEKDVFSNYTRLRHGVHFENGTILTGIKALIKDNNETGSSGVHNTAFVGVYRMNKITGNENSILPIYRIDASDTPLDVHQLFTQTTLAQTGANIIDNDTYIYFLQVFYCDLCSITEVEILK</sequence>
<organism evidence="1 2">
    <name type="scientific">Portibacter lacus</name>
    <dbReference type="NCBI Taxonomy" id="1099794"/>
    <lineage>
        <taxon>Bacteria</taxon>
        <taxon>Pseudomonadati</taxon>
        <taxon>Bacteroidota</taxon>
        <taxon>Saprospiria</taxon>
        <taxon>Saprospirales</taxon>
        <taxon>Haliscomenobacteraceae</taxon>
        <taxon>Portibacter</taxon>
    </lineage>
</organism>
<comment type="caution">
    <text evidence="1">The sequence shown here is derived from an EMBL/GenBank/DDBJ whole genome shotgun (WGS) entry which is preliminary data.</text>
</comment>
<reference evidence="1" key="1">
    <citation type="journal article" date="2014" name="Int. J. Syst. Evol. Microbiol.">
        <title>Complete genome sequence of Corynebacterium casei LMG S-19264T (=DSM 44701T), isolated from a smear-ripened cheese.</title>
        <authorList>
            <consortium name="US DOE Joint Genome Institute (JGI-PGF)"/>
            <person name="Walter F."/>
            <person name="Albersmeier A."/>
            <person name="Kalinowski J."/>
            <person name="Ruckert C."/>
        </authorList>
    </citation>
    <scope>NUCLEOTIDE SEQUENCE</scope>
    <source>
        <strain evidence="1">NBRC 108769</strain>
    </source>
</reference>
<dbReference type="RefSeq" id="WP_284284433.1">
    <property type="nucleotide sequence ID" value="NZ_BSOH01000015.1"/>
</dbReference>
<evidence type="ECO:0000313" key="1">
    <source>
        <dbReference type="EMBL" id="GLR18179.1"/>
    </source>
</evidence>
<protein>
    <submittedName>
        <fullName evidence="1">Uncharacterized protein</fullName>
    </submittedName>
</protein>
<dbReference type="AlphaFoldDB" id="A0AA37WG90"/>
<evidence type="ECO:0000313" key="2">
    <source>
        <dbReference type="Proteomes" id="UP001156666"/>
    </source>
</evidence>
<gene>
    <name evidence="1" type="ORF">GCM10007940_27940</name>
</gene>